<protein>
    <submittedName>
        <fullName evidence="3">Recombinase family protein</fullName>
    </submittedName>
</protein>
<dbReference type="Proteomes" id="UP001058872">
    <property type="component" value="Chromosome"/>
</dbReference>
<sequence>MSTALIVHRAHLPRALLNVRAAQYVRMSTDRQQYSIQNQAAVIAAYAHAHNLTLVRTYKDEGESGLLIKNRTGLLQLLEDVENQQADFGHLLVFDVSRWGRFQDVDESAHYEFVCRRAGIKVAYCAEQFENDGSMLASIVKNIKRVMAAEYSRELSAKVYAGQCRLARLGYKPCGRAGYALVRELVDENMKTRRVMKKGERKYILTDHIRIRPGDPMEIAVVRWIFGRFLEVRSETVIAWELNQKELVSSTGAPWTRAAVGIVLRNESYIGNLIFNRKSQKLRQAAVKNPPEQWIRSEGCIEPIIDRELFIRVRKIIEERRVDLTEEEMLVRLRKTLIKEGRLTPAIIDRTAGLPCSATCQTHFGNFRNLYRLLGYTPKRNYEFLDARPVWSKLRAKLVEQAAAAIEAAGGHVSSGGWSDCLRVNRTVCLSVRAARWTPRRKPSHAPHWSIEREACLPDGWIAAIRLSEHNKAILDYVLLPTDGKVKRTIRFSEAARARRGILRFKTATGLVKAIARRLAGARSTSQAAPGAQGKPRATPSKTRLSHGRRR</sequence>
<proteinExistence type="predicted"/>
<dbReference type="Gene3D" id="3.90.1750.20">
    <property type="entry name" value="Putative Large Serine Recombinase, Chain B, Domain 2"/>
    <property type="match status" value="1"/>
</dbReference>
<evidence type="ECO:0000256" key="1">
    <source>
        <dbReference type="SAM" id="MobiDB-lite"/>
    </source>
</evidence>
<dbReference type="InterPro" id="IPR006119">
    <property type="entry name" value="Resolv_N"/>
</dbReference>
<name>A0AAE9NHL8_9BRAD</name>
<dbReference type="PANTHER" id="PTHR30461:SF23">
    <property type="entry name" value="DNA RECOMBINASE-RELATED"/>
    <property type="match status" value="1"/>
</dbReference>
<dbReference type="Pfam" id="PF00239">
    <property type="entry name" value="Resolvase"/>
    <property type="match status" value="1"/>
</dbReference>
<dbReference type="FunFam" id="3.40.50.1390:FF:000008">
    <property type="entry name" value="DNA recombinase"/>
    <property type="match status" value="1"/>
</dbReference>
<dbReference type="EMBL" id="CP028989">
    <property type="protein sequence ID" value="UUO68708.1"/>
    <property type="molecule type" value="Genomic_DNA"/>
</dbReference>
<dbReference type="GO" id="GO:0003677">
    <property type="term" value="F:DNA binding"/>
    <property type="evidence" value="ECO:0007669"/>
    <property type="project" value="InterPro"/>
</dbReference>
<dbReference type="InterPro" id="IPR011109">
    <property type="entry name" value="DNA_bind_recombinase_dom"/>
</dbReference>
<dbReference type="InterPro" id="IPR050639">
    <property type="entry name" value="SSR_resolvase"/>
</dbReference>
<gene>
    <name evidence="3" type="ORF">DCM83_28145</name>
</gene>
<accession>A0AAE9NHL8</accession>
<feature type="region of interest" description="Disordered" evidence="1">
    <location>
        <begin position="522"/>
        <end position="551"/>
    </location>
</feature>
<dbReference type="SMART" id="SM00857">
    <property type="entry name" value="Resolvase"/>
    <property type="match status" value="1"/>
</dbReference>
<evidence type="ECO:0000313" key="4">
    <source>
        <dbReference type="Proteomes" id="UP001058872"/>
    </source>
</evidence>
<dbReference type="InterPro" id="IPR036162">
    <property type="entry name" value="Resolvase-like_N_sf"/>
</dbReference>
<dbReference type="Pfam" id="PF07508">
    <property type="entry name" value="Recombinase"/>
    <property type="match status" value="1"/>
</dbReference>
<feature type="domain" description="Recombinase" evidence="2">
    <location>
        <begin position="200"/>
        <end position="323"/>
    </location>
</feature>
<dbReference type="RefSeq" id="WP_257175622.1">
    <property type="nucleotide sequence ID" value="NZ_CP028989.1"/>
</dbReference>
<organism evidence="3 4">
    <name type="scientific">Bradyrhizobium betae</name>
    <dbReference type="NCBI Taxonomy" id="244734"/>
    <lineage>
        <taxon>Bacteria</taxon>
        <taxon>Pseudomonadati</taxon>
        <taxon>Pseudomonadota</taxon>
        <taxon>Alphaproteobacteria</taxon>
        <taxon>Hyphomicrobiales</taxon>
        <taxon>Nitrobacteraceae</taxon>
        <taxon>Bradyrhizobium</taxon>
    </lineage>
</organism>
<evidence type="ECO:0000313" key="3">
    <source>
        <dbReference type="EMBL" id="UUO68708.1"/>
    </source>
</evidence>
<dbReference type="GO" id="GO:0000150">
    <property type="term" value="F:DNA strand exchange activity"/>
    <property type="evidence" value="ECO:0007669"/>
    <property type="project" value="InterPro"/>
</dbReference>
<dbReference type="SUPFAM" id="SSF53041">
    <property type="entry name" value="Resolvase-like"/>
    <property type="match status" value="1"/>
</dbReference>
<dbReference type="PROSITE" id="PS51737">
    <property type="entry name" value="RECOMBINASE_DNA_BIND"/>
    <property type="match status" value="1"/>
</dbReference>
<dbReference type="AlphaFoldDB" id="A0AAE9NHL8"/>
<evidence type="ECO:0000259" key="2">
    <source>
        <dbReference type="PROSITE" id="PS51737"/>
    </source>
</evidence>
<reference evidence="3" key="1">
    <citation type="submission" date="2018-04" db="EMBL/GenBank/DDBJ databases">
        <title>Genomes of Endosymbiotic and Endophytic Bradyrhizobium Publication status.</title>
        <authorList>
            <person name="Guha S."/>
            <person name="Jorrin B."/>
            <person name="Sarkar M."/>
            <person name="Poole P.S."/>
            <person name="DasGupta M."/>
        </authorList>
    </citation>
    <scope>NUCLEOTIDE SEQUENCE</scope>
    <source>
        <strain evidence="3">WBOS16</strain>
    </source>
</reference>
<dbReference type="PANTHER" id="PTHR30461">
    <property type="entry name" value="DNA-INVERTASE FROM LAMBDOID PROPHAGE"/>
    <property type="match status" value="1"/>
</dbReference>
<dbReference type="CDD" id="cd00338">
    <property type="entry name" value="Ser_Recombinase"/>
    <property type="match status" value="1"/>
</dbReference>
<dbReference type="Gene3D" id="3.40.50.1390">
    <property type="entry name" value="Resolvase, N-terminal catalytic domain"/>
    <property type="match status" value="1"/>
</dbReference>
<dbReference type="InterPro" id="IPR038109">
    <property type="entry name" value="DNA_bind_recomb_sf"/>
</dbReference>